<protein>
    <recommendedName>
        <fullName evidence="4">TIGR02300 family protein</fullName>
    </recommendedName>
</protein>
<dbReference type="Proteomes" id="UP000016762">
    <property type="component" value="Unassembled WGS sequence"/>
</dbReference>
<dbReference type="STRING" id="1397666.RS24_01770"/>
<proteinExistence type="predicted"/>
<reference evidence="2 3" key="1">
    <citation type="journal article" date="2014" name="FEMS Microbiol. Ecol.">
        <title>Genomic differentiation among two strains of the PS1 clade isolated from geographically separated marine habitats.</title>
        <authorList>
            <person name="Jimenez-Infante F."/>
            <person name="Ngugi D.K."/>
            <person name="Alam I."/>
            <person name="Rashid M."/>
            <person name="Baalawi W."/>
            <person name="Kamau A.A."/>
            <person name="Bajic V.B."/>
            <person name="Stingl U."/>
        </authorList>
    </citation>
    <scope>NUCLEOTIDE SEQUENCE [LARGE SCALE GENOMIC DNA]</scope>
    <source>
        <strain evidence="2 3">RS24</strain>
    </source>
</reference>
<gene>
    <name evidence="2" type="ORF">RS24_01770</name>
</gene>
<evidence type="ECO:0000313" key="2">
    <source>
        <dbReference type="EMBL" id="ERL46762.1"/>
    </source>
</evidence>
<dbReference type="AlphaFoldDB" id="U2XNT7"/>
<dbReference type="eggNOG" id="COG4530">
    <property type="taxonomic scope" value="Bacteria"/>
</dbReference>
<organism evidence="2 3">
    <name type="scientific">Candidatus Micropelagius thuwalensis</name>
    <dbReference type="NCBI Taxonomy" id="1397666"/>
    <lineage>
        <taxon>Bacteria</taxon>
        <taxon>Pseudomonadati</taxon>
        <taxon>Pseudomonadota</taxon>
        <taxon>Alphaproteobacteria</taxon>
        <taxon>PS1 clade</taxon>
        <taxon>Candidatus Micropelagius</taxon>
    </lineage>
</organism>
<evidence type="ECO:0000313" key="3">
    <source>
        <dbReference type="Proteomes" id="UP000016762"/>
    </source>
</evidence>
<evidence type="ECO:0008006" key="4">
    <source>
        <dbReference type="Google" id="ProtNLM"/>
    </source>
</evidence>
<dbReference type="Pfam" id="PF09538">
    <property type="entry name" value="FYDLN_acid"/>
    <property type="match status" value="1"/>
</dbReference>
<evidence type="ECO:0000256" key="1">
    <source>
        <dbReference type="SAM" id="MobiDB-lite"/>
    </source>
</evidence>
<feature type="region of interest" description="Disordered" evidence="1">
    <location>
        <begin position="93"/>
        <end position="150"/>
    </location>
</feature>
<sequence>MEKSGILVGVIKVSKEVSKDKLGVKRICGSCGAKFYDLGKTPIICPKCGTPYEEIASPKPSAPIAPFKEAPEVEEVALETDEAAEADDVEVIADDDTTVSLEDSIEDDLSEDDDDELDELKEFDEFEEDFDDDEIDDDDGDVTLIDDNEE</sequence>
<dbReference type="NCBIfam" id="TIGR02300">
    <property type="entry name" value="FYDLN_acid"/>
    <property type="match status" value="1"/>
</dbReference>
<name>U2XNT7_9PROT</name>
<dbReference type="EMBL" id="AWXE01000004">
    <property type="protein sequence ID" value="ERL46762.1"/>
    <property type="molecule type" value="Genomic_DNA"/>
</dbReference>
<accession>U2XNT7</accession>
<comment type="caution">
    <text evidence="2">The sequence shown here is derived from an EMBL/GenBank/DDBJ whole genome shotgun (WGS) entry which is preliminary data.</text>
</comment>
<keyword evidence="3" id="KW-1185">Reference proteome</keyword>
<dbReference type="InterPro" id="IPR012644">
    <property type="entry name" value="CHP02300_FYDLN_acid"/>
</dbReference>